<dbReference type="EMBL" id="GL636487">
    <property type="protein sequence ID" value="EFW21694.1"/>
    <property type="molecule type" value="Genomic_DNA"/>
</dbReference>
<reference evidence="3" key="1">
    <citation type="journal article" date="2010" name="Genome Res.">
        <title>Population genomic sequencing of Coccidioides fungi reveals recent hybridization and transposon control.</title>
        <authorList>
            <person name="Neafsey D.E."/>
            <person name="Barker B.M."/>
            <person name="Sharpton T.J."/>
            <person name="Stajich J.E."/>
            <person name="Park D.J."/>
            <person name="Whiston E."/>
            <person name="Hung C.-Y."/>
            <person name="McMahan C."/>
            <person name="White J."/>
            <person name="Sykes S."/>
            <person name="Heiman D."/>
            <person name="Young S."/>
            <person name="Zeng Q."/>
            <person name="Abouelleil A."/>
            <person name="Aftuck L."/>
            <person name="Bessette D."/>
            <person name="Brown A."/>
            <person name="FitzGerald M."/>
            <person name="Lui A."/>
            <person name="Macdonald J.P."/>
            <person name="Priest M."/>
            <person name="Orbach M.J."/>
            <person name="Galgiani J.N."/>
            <person name="Kirkland T.N."/>
            <person name="Cole G.T."/>
            <person name="Birren B.W."/>
            <person name="Henn M.R."/>
            <person name="Taylor J.W."/>
            <person name="Rounsley S.D."/>
        </authorList>
    </citation>
    <scope>NUCLEOTIDE SEQUENCE [LARGE SCALE GENOMIC DNA]</scope>
    <source>
        <strain evidence="3">RMSCC 757 / Silveira</strain>
    </source>
</reference>
<accession>E9CWL8</accession>
<keyword evidence="3" id="KW-1185">Reference proteome</keyword>
<evidence type="ECO:0000256" key="1">
    <source>
        <dbReference type="SAM" id="MobiDB-lite"/>
    </source>
</evidence>
<dbReference type="AlphaFoldDB" id="E9CWL8"/>
<dbReference type="VEuPathDB" id="FungiDB:CPSG_01851"/>
<organism evidence="3">
    <name type="scientific">Coccidioides posadasii (strain RMSCC 757 / Silveira)</name>
    <name type="common">Valley fever fungus</name>
    <dbReference type="NCBI Taxonomy" id="443226"/>
    <lineage>
        <taxon>Eukaryota</taxon>
        <taxon>Fungi</taxon>
        <taxon>Dikarya</taxon>
        <taxon>Ascomycota</taxon>
        <taxon>Pezizomycotina</taxon>
        <taxon>Eurotiomycetes</taxon>
        <taxon>Eurotiomycetidae</taxon>
        <taxon>Onygenales</taxon>
        <taxon>Onygenaceae</taxon>
        <taxon>Coccidioides</taxon>
    </lineage>
</organism>
<dbReference type="Proteomes" id="UP000002497">
    <property type="component" value="Unassembled WGS sequence"/>
</dbReference>
<reference evidence="3" key="2">
    <citation type="submission" date="2010-03" db="EMBL/GenBank/DDBJ databases">
        <title>The genome sequence of Coccidioides posadasii strain Silveira.</title>
        <authorList>
            <consortium name="The Broad Institute Genome Sequencing Center for Infectious Disease"/>
            <person name="Neafsey D."/>
            <person name="Orbach M."/>
            <person name="Henn M.R."/>
            <person name="Cole G.T."/>
            <person name="Galgiani J."/>
            <person name="Gardner M.J."/>
            <person name="Kirkland T.N."/>
            <person name="Taylor J.W."/>
            <person name="Young S.K."/>
            <person name="Zeng Q."/>
            <person name="Koehrsen M."/>
            <person name="Alvarado L."/>
            <person name="Berlin A."/>
            <person name="Borenstein D."/>
            <person name="Chapman S.B."/>
            <person name="Chen Z."/>
            <person name="Engels R."/>
            <person name="Freedman E."/>
            <person name="Gellesch M."/>
            <person name="Goldberg J."/>
            <person name="Griggs A."/>
            <person name="Gujja S."/>
            <person name="Heilman E."/>
            <person name="Heiman D."/>
            <person name="Howarth C."/>
            <person name="Jen D."/>
            <person name="Larson L."/>
            <person name="Mehta T."/>
            <person name="Neiman D."/>
            <person name="Park D."/>
            <person name="Pearson M."/>
            <person name="Richards J."/>
            <person name="Roberts A."/>
            <person name="Saif S."/>
            <person name="Shea T."/>
            <person name="Shenoy N."/>
            <person name="Sisk P."/>
            <person name="Stolte C."/>
            <person name="Sykes S."/>
            <person name="Walk T."/>
            <person name="White J."/>
            <person name="Yandava C."/>
            <person name="Haas B."/>
            <person name="Nusbaum C."/>
            <person name="Birren B."/>
        </authorList>
    </citation>
    <scope>NUCLEOTIDE SEQUENCE [LARGE SCALE GENOMIC DNA]</scope>
    <source>
        <strain evidence="3">RMSCC 757 / Silveira</strain>
    </source>
</reference>
<evidence type="ECO:0000313" key="3">
    <source>
        <dbReference type="Proteomes" id="UP000002497"/>
    </source>
</evidence>
<dbReference type="HOGENOM" id="CLU_2096671_0_0_1"/>
<feature type="region of interest" description="Disordered" evidence="1">
    <location>
        <begin position="43"/>
        <end position="77"/>
    </location>
</feature>
<proteinExistence type="predicted"/>
<protein>
    <submittedName>
        <fullName evidence="2">Predicted protein</fullName>
    </submittedName>
</protein>
<sequence>MNLNKKAYDKGALGNGNRPDLSSQPVLGLFGSRTMAEECGIAHGNCNATRGDERQPQKEQVGQDAPETSEKQNNSWTTKSLHSQGLLLIASDFQGNLPLRHRCLCGQMAVIRSFDA</sequence>
<gene>
    <name evidence="2" type="ORF">CPSG_01851</name>
</gene>
<feature type="region of interest" description="Disordered" evidence="1">
    <location>
        <begin position="1"/>
        <end position="26"/>
    </location>
</feature>
<evidence type="ECO:0000313" key="2">
    <source>
        <dbReference type="EMBL" id="EFW21694.1"/>
    </source>
</evidence>
<name>E9CWL8_COCPS</name>